<evidence type="ECO:0000259" key="2">
    <source>
        <dbReference type="Pfam" id="PF00561"/>
    </source>
</evidence>
<dbReference type="GO" id="GO:0016787">
    <property type="term" value="F:hydrolase activity"/>
    <property type="evidence" value="ECO:0007669"/>
    <property type="project" value="UniProtKB-KW"/>
</dbReference>
<dbReference type="InterPro" id="IPR029058">
    <property type="entry name" value="AB_hydrolase_fold"/>
</dbReference>
<sequence length="289" mass="31838">MGEFELKVAIAGQGYPILCLHGHPGSGRSMRVFTEHLAQNFQTLSPDLRGYGQSKTRQDFTMTDHLSDLERLLDRYSLDRCLLLGWSLGGILALELAVKHPERFSGLILVATAGRPWSNHPPVSLQDNVYTGIAAMLNLVKPGWEWNIETFAKRSLFRYLIQQHTPAAYHYIASDAVYAFANTSPAANRALTQAMREGYTHVQGYEKIGCPCLMLAGEADRHISAISSLETADAIPNCESKVYPNTAHLLPWEIPAQLLSDIDQWLAQHPETVAAKRNNAGGTAEPSAG</sequence>
<organism evidence="3 4">
    <name type="scientific">Myxacorys almedinensis A</name>
    <dbReference type="NCBI Taxonomy" id="2690445"/>
    <lineage>
        <taxon>Bacteria</taxon>
        <taxon>Bacillati</taxon>
        <taxon>Cyanobacteriota</taxon>
        <taxon>Cyanophyceae</taxon>
        <taxon>Leptolyngbyales</taxon>
        <taxon>Leptolyngbyaceae</taxon>
        <taxon>Myxacorys</taxon>
        <taxon>Myxacorys almedinensis</taxon>
    </lineage>
</organism>
<keyword evidence="4" id="KW-1185">Reference proteome</keyword>
<dbReference type="Proteomes" id="UP000646053">
    <property type="component" value="Unassembled WGS sequence"/>
</dbReference>
<dbReference type="Pfam" id="PF00561">
    <property type="entry name" value="Abhydrolase_1"/>
    <property type="match status" value="1"/>
</dbReference>
<dbReference type="PANTHER" id="PTHR43798:SF31">
    <property type="entry name" value="AB HYDROLASE SUPERFAMILY PROTEIN YCLE"/>
    <property type="match status" value="1"/>
</dbReference>
<comment type="caution">
    <text evidence="3">The sequence shown here is derived from an EMBL/GenBank/DDBJ whole genome shotgun (WGS) entry which is preliminary data.</text>
</comment>
<gene>
    <name evidence="3" type="ORF">GS601_04485</name>
</gene>
<name>A0A8J7Z2F0_9CYAN</name>
<evidence type="ECO:0000313" key="3">
    <source>
        <dbReference type="EMBL" id="NDJ16556.1"/>
    </source>
</evidence>
<dbReference type="GO" id="GO:0016020">
    <property type="term" value="C:membrane"/>
    <property type="evidence" value="ECO:0007669"/>
    <property type="project" value="TreeGrafter"/>
</dbReference>
<dbReference type="Gene3D" id="3.40.50.1820">
    <property type="entry name" value="alpha/beta hydrolase"/>
    <property type="match status" value="1"/>
</dbReference>
<dbReference type="PRINTS" id="PR00111">
    <property type="entry name" value="ABHYDROLASE"/>
</dbReference>
<dbReference type="EMBL" id="WVIE01000004">
    <property type="protein sequence ID" value="NDJ16556.1"/>
    <property type="molecule type" value="Genomic_DNA"/>
</dbReference>
<dbReference type="PANTHER" id="PTHR43798">
    <property type="entry name" value="MONOACYLGLYCEROL LIPASE"/>
    <property type="match status" value="1"/>
</dbReference>
<reference evidence="3" key="1">
    <citation type="submission" date="2019-12" db="EMBL/GenBank/DDBJ databases">
        <title>High-Quality draft genome sequences of three cyanobacteria isolated from the limestone walls of the Old Cathedral of Coimbra.</title>
        <authorList>
            <person name="Tiago I."/>
            <person name="Soares F."/>
            <person name="Portugal A."/>
        </authorList>
    </citation>
    <scope>NUCLEOTIDE SEQUENCE</scope>
    <source>
        <strain evidence="3">A</strain>
    </source>
</reference>
<protein>
    <submittedName>
        <fullName evidence="3">Alpha/beta fold hydrolase</fullName>
    </submittedName>
</protein>
<proteinExistence type="predicted"/>
<feature type="domain" description="AB hydrolase-1" evidence="2">
    <location>
        <begin position="15"/>
        <end position="253"/>
    </location>
</feature>
<evidence type="ECO:0000256" key="1">
    <source>
        <dbReference type="ARBA" id="ARBA00022801"/>
    </source>
</evidence>
<accession>A0A8J7Z2F0</accession>
<evidence type="ECO:0000313" key="4">
    <source>
        <dbReference type="Proteomes" id="UP000646053"/>
    </source>
</evidence>
<dbReference type="InterPro" id="IPR000073">
    <property type="entry name" value="AB_hydrolase_1"/>
</dbReference>
<dbReference type="InterPro" id="IPR050266">
    <property type="entry name" value="AB_hydrolase_sf"/>
</dbReference>
<dbReference type="AlphaFoldDB" id="A0A8J7Z2F0"/>
<keyword evidence="1 3" id="KW-0378">Hydrolase</keyword>
<dbReference type="SUPFAM" id="SSF53474">
    <property type="entry name" value="alpha/beta-Hydrolases"/>
    <property type="match status" value="1"/>
</dbReference>